<evidence type="ECO:0000259" key="1">
    <source>
        <dbReference type="Pfam" id="PF13610"/>
    </source>
</evidence>
<evidence type="ECO:0000313" key="3">
    <source>
        <dbReference type="Proteomes" id="UP001556098"/>
    </source>
</evidence>
<reference evidence="2 3" key="1">
    <citation type="submission" date="2024-07" db="EMBL/GenBank/DDBJ databases">
        <title>Marimonas sp.nov., isolated from tidal-flat sediment.</title>
        <authorList>
            <person name="Jayan J.N."/>
            <person name="Lee S.S."/>
        </authorList>
    </citation>
    <scope>NUCLEOTIDE SEQUENCE [LARGE SCALE GENOMIC DNA]</scope>
    <source>
        <strain evidence="2 3">MJW-29</strain>
    </source>
</reference>
<evidence type="ECO:0000313" key="2">
    <source>
        <dbReference type="EMBL" id="MEW9921269.1"/>
    </source>
</evidence>
<sequence length="64" mass="8200">MRGIDVSHETFRFWWKRFGSMFAYEIRRRRVQQLRAFSRWQWHIDVLFVKINGERHYLWRAVEN</sequence>
<gene>
    <name evidence="2" type="ORF">AB2B41_16790</name>
</gene>
<proteinExistence type="predicted"/>
<comment type="caution">
    <text evidence="2">The sequence shown here is derived from an EMBL/GenBank/DDBJ whole genome shotgun (WGS) entry which is preliminary data.</text>
</comment>
<dbReference type="Proteomes" id="UP001556098">
    <property type="component" value="Unassembled WGS sequence"/>
</dbReference>
<dbReference type="Pfam" id="PF13610">
    <property type="entry name" value="DDE_Tnp_IS240"/>
    <property type="match status" value="1"/>
</dbReference>
<accession>A0ABV3RQW6</accession>
<name>A0ABV3RQW6_9RHOB</name>
<protein>
    <recommendedName>
        <fullName evidence="1">DDE domain-containing protein</fullName>
    </recommendedName>
</protein>
<dbReference type="InterPro" id="IPR032874">
    <property type="entry name" value="DDE_dom"/>
</dbReference>
<organism evidence="2 3">
    <name type="scientific">Sulfitobacter sediminis</name>
    <dbReference type="NCBI Taxonomy" id="3234186"/>
    <lineage>
        <taxon>Bacteria</taxon>
        <taxon>Pseudomonadati</taxon>
        <taxon>Pseudomonadota</taxon>
        <taxon>Alphaproteobacteria</taxon>
        <taxon>Rhodobacterales</taxon>
        <taxon>Roseobacteraceae</taxon>
        <taxon>Sulfitobacter</taxon>
    </lineage>
</organism>
<keyword evidence="3" id="KW-1185">Reference proteome</keyword>
<dbReference type="EMBL" id="JBFNXX010000014">
    <property type="protein sequence ID" value="MEW9921269.1"/>
    <property type="molecule type" value="Genomic_DNA"/>
</dbReference>
<feature type="domain" description="DDE" evidence="1">
    <location>
        <begin position="40"/>
        <end position="63"/>
    </location>
</feature>